<gene>
    <name evidence="1" type="ORF">C7S18_11325</name>
</gene>
<keyword evidence="2" id="KW-1185">Reference proteome</keyword>
<reference evidence="1 2" key="2">
    <citation type="submission" date="2018-03" db="EMBL/GenBank/DDBJ databases">
        <authorList>
            <person name="Keele B.F."/>
        </authorList>
    </citation>
    <scope>NUCLEOTIDE SEQUENCE [LARGE SCALE GENOMIC DNA]</scope>
    <source>
        <strain evidence="1 2">D13</strain>
    </source>
</reference>
<dbReference type="EMBL" id="CP027860">
    <property type="protein sequence ID" value="AVP97752.1"/>
    <property type="molecule type" value="Genomic_DNA"/>
</dbReference>
<organism evidence="1 2">
    <name type="scientific">Ahniella affigens</name>
    <dbReference type="NCBI Taxonomy" id="2021234"/>
    <lineage>
        <taxon>Bacteria</taxon>
        <taxon>Pseudomonadati</taxon>
        <taxon>Pseudomonadota</taxon>
        <taxon>Gammaproteobacteria</taxon>
        <taxon>Lysobacterales</taxon>
        <taxon>Rhodanobacteraceae</taxon>
        <taxon>Ahniella</taxon>
    </lineage>
</organism>
<accession>A0A2P1PSE7</accession>
<evidence type="ECO:0000313" key="2">
    <source>
        <dbReference type="Proteomes" id="UP000241074"/>
    </source>
</evidence>
<dbReference type="KEGG" id="xba:C7S18_11325"/>
<dbReference type="AlphaFoldDB" id="A0A2P1PSE7"/>
<protein>
    <submittedName>
        <fullName evidence="1">Uncharacterized protein</fullName>
    </submittedName>
</protein>
<evidence type="ECO:0000313" key="1">
    <source>
        <dbReference type="EMBL" id="AVP97752.1"/>
    </source>
</evidence>
<dbReference type="Proteomes" id="UP000241074">
    <property type="component" value="Chromosome"/>
</dbReference>
<sequence>MKLAASDFDTCEAECGSYTGTRLFERNPRSAHMPSFGYFALLRKYMIFLKTAAIDLTCMD</sequence>
<proteinExistence type="predicted"/>
<reference evidence="1 2" key="1">
    <citation type="submission" date="2018-03" db="EMBL/GenBank/DDBJ databases">
        <title>Ahniella affigens gen. nov., sp. nov., a gammaproteobacterium isolated from sandy soil near a stream.</title>
        <authorList>
            <person name="Ko Y."/>
            <person name="Kim J.-H."/>
        </authorList>
    </citation>
    <scope>NUCLEOTIDE SEQUENCE [LARGE SCALE GENOMIC DNA]</scope>
    <source>
        <strain evidence="1 2">D13</strain>
    </source>
</reference>
<name>A0A2P1PSE7_9GAMM</name>